<feature type="transmembrane region" description="Helical" evidence="1">
    <location>
        <begin position="15"/>
        <end position="34"/>
    </location>
</feature>
<name>A0A160MA63_9BACI</name>
<accession>A0A160MA63</accession>
<dbReference type="STRING" id="1196031.A361_11135"/>
<reference evidence="2 3" key="1">
    <citation type="submission" date="2016-04" db="EMBL/GenBank/DDBJ databases">
        <title>Complete genome sequence of Bacillus oceanisediminis strain 2691.</title>
        <authorList>
            <person name="Jeong H."/>
            <person name="Kim H.J."/>
            <person name="Lee D.-W."/>
        </authorList>
    </citation>
    <scope>NUCLEOTIDE SEQUENCE [LARGE SCALE GENOMIC DNA]</scope>
    <source>
        <strain evidence="2 3">2691</strain>
    </source>
</reference>
<dbReference type="Proteomes" id="UP000077856">
    <property type="component" value="Chromosome"/>
</dbReference>
<evidence type="ECO:0000313" key="3">
    <source>
        <dbReference type="Proteomes" id="UP000077856"/>
    </source>
</evidence>
<keyword evidence="1" id="KW-0472">Membrane</keyword>
<dbReference type="eggNOG" id="ENOG5033C3S">
    <property type="taxonomic scope" value="Bacteria"/>
</dbReference>
<organism evidence="2 3">
    <name type="scientific">Cytobacillus oceanisediminis 2691</name>
    <dbReference type="NCBI Taxonomy" id="1196031"/>
    <lineage>
        <taxon>Bacteria</taxon>
        <taxon>Bacillati</taxon>
        <taxon>Bacillota</taxon>
        <taxon>Bacilli</taxon>
        <taxon>Bacillales</taxon>
        <taxon>Bacillaceae</taxon>
        <taxon>Cytobacillus</taxon>
    </lineage>
</organism>
<protein>
    <submittedName>
        <fullName evidence="2">Uncharacterized protein</fullName>
    </submittedName>
</protein>
<keyword evidence="1" id="KW-1133">Transmembrane helix</keyword>
<dbReference type="EMBL" id="CP015506">
    <property type="protein sequence ID" value="AND39669.1"/>
    <property type="molecule type" value="Genomic_DNA"/>
</dbReference>
<gene>
    <name evidence="2" type="ORF">A361_11135</name>
</gene>
<evidence type="ECO:0000256" key="1">
    <source>
        <dbReference type="SAM" id="Phobius"/>
    </source>
</evidence>
<keyword evidence="1" id="KW-0812">Transmembrane</keyword>
<dbReference type="RefSeq" id="WP_009330515.1">
    <property type="nucleotide sequence ID" value="NZ_CP015506.1"/>
</dbReference>
<proteinExistence type="predicted"/>
<dbReference type="KEGG" id="bon:A361_11135"/>
<dbReference type="AlphaFoldDB" id="A0A160MA63"/>
<evidence type="ECO:0000313" key="2">
    <source>
        <dbReference type="EMBL" id="AND39669.1"/>
    </source>
</evidence>
<sequence>MLHVKVKAKDVRLTIPIPYAILNIAISIFCSKLFHQNVNKWTKVHFERKRLDFTFPLIDKEALKPIVKELKNQKGLVIVDVKAKDGSEVRVRL</sequence>